<organism evidence="2 3">
    <name type="scientific">Actinomadura harenae</name>
    <dbReference type="NCBI Taxonomy" id="2483351"/>
    <lineage>
        <taxon>Bacteria</taxon>
        <taxon>Bacillati</taxon>
        <taxon>Actinomycetota</taxon>
        <taxon>Actinomycetes</taxon>
        <taxon>Streptosporangiales</taxon>
        <taxon>Thermomonosporaceae</taxon>
        <taxon>Actinomadura</taxon>
    </lineage>
</organism>
<feature type="region of interest" description="Disordered" evidence="1">
    <location>
        <begin position="44"/>
        <end position="86"/>
    </location>
</feature>
<feature type="compositionally biased region" description="Low complexity" evidence="1">
    <location>
        <begin position="59"/>
        <end position="69"/>
    </location>
</feature>
<accession>A0A3M2LSJ4</accession>
<gene>
    <name evidence="2" type="ORF">EBO15_30800</name>
</gene>
<dbReference type="EMBL" id="RFFG01000074">
    <property type="protein sequence ID" value="RMI39055.1"/>
    <property type="molecule type" value="Genomic_DNA"/>
</dbReference>
<evidence type="ECO:0000313" key="2">
    <source>
        <dbReference type="EMBL" id="RMI39055.1"/>
    </source>
</evidence>
<evidence type="ECO:0000256" key="1">
    <source>
        <dbReference type="SAM" id="MobiDB-lite"/>
    </source>
</evidence>
<dbReference type="AlphaFoldDB" id="A0A3M2LSJ4"/>
<feature type="compositionally biased region" description="Pro residues" evidence="1">
    <location>
        <begin position="70"/>
        <end position="86"/>
    </location>
</feature>
<name>A0A3M2LSJ4_9ACTN</name>
<reference evidence="2 3" key="1">
    <citation type="submission" date="2018-10" db="EMBL/GenBank/DDBJ databases">
        <title>Isolation from soil.</title>
        <authorList>
            <person name="Hu J."/>
        </authorList>
    </citation>
    <scope>NUCLEOTIDE SEQUENCE [LARGE SCALE GENOMIC DNA]</scope>
    <source>
        <strain evidence="2 3">NEAU-Ht49</strain>
    </source>
</reference>
<dbReference type="InterPro" id="IPR025855">
    <property type="entry name" value="Replic_Relax"/>
</dbReference>
<comment type="caution">
    <text evidence="2">The sequence shown here is derived from an EMBL/GenBank/DDBJ whole genome shotgun (WGS) entry which is preliminary data.</text>
</comment>
<dbReference type="Pfam" id="PF13814">
    <property type="entry name" value="Replic_Relax"/>
    <property type="match status" value="1"/>
</dbReference>
<dbReference type="Proteomes" id="UP000282674">
    <property type="component" value="Unassembled WGS sequence"/>
</dbReference>
<proteinExistence type="predicted"/>
<feature type="compositionally biased region" description="Polar residues" evidence="1">
    <location>
        <begin position="44"/>
        <end position="57"/>
    </location>
</feature>
<evidence type="ECO:0000313" key="3">
    <source>
        <dbReference type="Proteomes" id="UP000282674"/>
    </source>
</evidence>
<sequence length="359" mass="40145">MRSMVEAIGNGTGIRLGVRPGIRFDFRLGFRVAELWARAFAQVSDPQEPNDQPTLPTVSRPLPHSSSSPSPQPPNSPHSARPPLPPSQLIRRANWLDARFTPRDWAIIETLYRMNCATGRQIQRLHFAELASAQRSAQYVLRRLIQWRAVVADGGAVGGILRGSAQRIISLDPAAYRLMRMREGLPVSEIRSGESPTANWLNWHGILVTELYVQCREAETAGTLGLIDFTTEPRCWWPNGTGGFIRPDAYVKVDVPRTDLFHDWWIEVDTGTESIPRVREKFTRYLDYAQRGATGPNGHMPRVLLATLDHSRVPVLRRAVTRMGPTAQHLIQVMPFRDSAALLAAFAGTPATPAPEERQ</sequence>
<evidence type="ECO:0008006" key="4">
    <source>
        <dbReference type="Google" id="ProtNLM"/>
    </source>
</evidence>
<protein>
    <recommendedName>
        <fullName evidence="4">Replication-relaxation</fullName>
    </recommendedName>
</protein>
<keyword evidence="3" id="KW-1185">Reference proteome</keyword>